<evidence type="ECO:0000259" key="5">
    <source>
        <dbReference type="Pfam" id="PF13943"/>
    </source>
</evidence>
<evidence type="ECO:0000256" key="4">
    <source>
        <dbReference type="ARBA" id="ARBA00023242"/>
    </source>
</evidence>
<comment type="caution">
    <text evidence="6">The sequence shown here is derived from an EMBL/GenBank/DDBJ whole genome shotgun (WGS) entry which is preliminary data.</text>
</comment>
<evidence type="ECO:0000313" key="6">
    <source>
        <dbReference type="EMBL" id="MCI83197.1"/>
    </source>
</evidence>
<evidence type="ECO:0000256" key="3">
    <source>
        <dbReference type="ARBA" id="ARBA00022490"/>
    </source>
</evidence>
<keyword evidence="7" id="KW-1185">Reference proteome</keyword>
<dbReference type="GO" id="GO:0048527">
    <property type="term" value="P:lateral root development"/>
    <property type="evidence" value="ECO:0007669"/>
    <property type="project" value="InterPro"/>
</dbReference>
<dbReference type="PANTHER" id="PTHR34362:SF1">
    <property type="entry name" value="WPP DOMAIN-CONTAINING PROTEIN 1-RELATED"/>
    <property type="match status" value="1"/>
</dbReference>
<proteinExistence type="predicted"/>
<dbReference type="Gene3D" id="1.10.246.200">
    <property type="entry name" value="WPP domain"/>
    <property type="match status" value="1"/>
</dbReference>
<dbReference type="AlphaFoldDB" id="A0A392V4T9"/>
<reference evidence="6 7" key="1">
    <citation type="journal article" date="2018" name="Front. Plant Sci.">
        <title>Red Clover (Trifolium pratense) and Zigzag Clover (T. medium) - A Picture of Genomic Similarities and Differences.</title>
        <authorList>
            <person name="Dluhosova J."/>
            <person name="Istvanek J."/>
            <person name="Nedelnik J."/>
            <person name="Repkova J."/>
        </authorList>
    </citation>
    <scope>NUCLEOTIDE SEQUENCE [LARGE SCALE GENOMIC DNA]</scope>
    <source>
        <strain evidence="7">cv. 10/8</strain>
        <tissue evidence="6">Leaf</tissue>
    </source>
</reference>
<dbReference type="Pfam" id="PF13943">
    <property type="entry name" value="WPP"/>
    <property type="match status" value="1"/>
</dbReference>
<dbReference type="InterPro" id="IPR025265">
    <property type="entry name" value="WPP_dom"/>
</dbReference>
<keyword evidence="4" id="KW-0539">Nucleus</keyword>
<protein>
    <submittedName>
        <fullName evidence="6">MFP1 attachment factor 1-like</fullName>
    </submittedName>
</protein>
<evidence type="ECO:0000313" key="7">
    <source>
        <dbReference type="Proteomes" id="UP000265520"/>
    </source>
</evidence>
<dbReference type="InterPro" id="IPR044692">
    <property type="entry name" value="WPP1/2/3"/>
</dbReference>
<evidence type="ECO:0000256" key="1">
    <source>
        <dbReference type="ARBA" id="ARBA00004123"/>
    </source>
</evidence>
<dbReference type="GO" id="GO:0005737">
    <property type="term" value="C:cytoplasm"/>
    <property type="evidence" value="ECO:0007669"/>
    <property type="project" value="UniProtKB-SubCell"/>
</dbReference>
<evidence type="ECO:0000256" key="2">
    <source>
        <dbReference type="ARBA" id="ARBA00004496"/>
    </source>
</evidence>
<comment type="subcellular location">
    <subcellularLocation>
        <location evidence="2">Cytoplasm</location>
    </subcellularLocation>
    <subcellularLocation>
        <location evidence="1">Nucleus</location>
    </subcellularLocation>
</comment>
<feature type="domain" description="WPP" evidence="5">
    <location>
        <begin position="1"/>
        <end position="33"/>
    </location>
</feature>
<dbReference type="PANTHER" id="PTHR34362">
    <property type="entry name" value="WPP DOMAIN-CONTAINING PROTEIN 1-RELATED"/>
    <property type="match status" value="1"/>
</dbReference>
<sequence length="54" mass="5660">SSDNDSIKILEVYSKEISKRMIETVKARSSLADDGNATAITASPTADTVAVSDS</sequence>
<keyword evidence="3" id="KW-0963">Cytoplasm</keyword>
<organism evidence="6 7">
    <name type="scientific">Trifolium medium</name>
    <dbReference type="NCBI Taxonomy" id="97028"/>
    <lineage>
        <taxon>Eukaryota</taxon>
        <taxon>Viridiplantae</taxon>
        <taxon>Streptophyta</taxon>
        <taxon>Embryophyta</taxon>
        <taxon>Tracheophyta</taxon>
        <taxon>Spermatophyta</taxon>
        <taxon>Magnoliopsida</taxon>
        <taxon>eudicotyledons</taxon>
        <taxon>Gunneridae</taxon>
        <taxon>Pentapetalae</taxon>
        <taxon>rosids</taxon>
        <taxon>fabids</taxon>
        <taxon>Fabales</taxon>
        <taxon>Fabaceae</taxon>
        <taxon>Papilionoideae</taxon>
        <taxon>50 kb inversion clade</taxon>
        <taxon>NPAAA clade</taxon>
        <taxon>Hologalegina</taxon>
        <taxon>IRL clade</taxon>
        <taxon>Trifolieae</taxon>
        <taxon>Trifolium</taxon>
    </lineage>
</organism>
<dbReference type="Proteomes" id="UP000265520">
    <property type="component" value="Unassembled WGS sequence"/>
</dbReference>
<dbReference type="InterPro" id="IPR038214">
    <property type="entry name" value="WPP_sf"/>
</dbReference>
<name>A0A392V4T9_9FABA</name>
<dbReference type="GO" id="GO:0000278">
    <property type="term" value="P:mitotic cell cycle"/>
    <property type="evidence" value="ECO:0007669"/>
    <property type="project" value="InterPro"/>
</dbReference>
<dbReference type="EMBL" id="LXQA011061354">
    <property type="protein sequence ID" value="MCI83197.1"/>
    <property type="molecule type" value="Genomic_DNA"/>
</dbReference>
<accession>A0A392V4T9</accession>
<feature type="non-terminal residue" evidence="6">
    <location>
        <position position="1"/>
    </location>
</feature>
<dbReference type="GO" id="GO:0005634">
    <property type="term" value="C:nucleus"/>
    <property type="evidence" value="ECO:0007669"/>
    <property type="project" value="UniProtKB-SubCell"/>
</dbReference>